<gene>
    <name evidence="3" type="ORF">IAB31_11900</name>
</gene>
<evidence type="ECO:0000313" key="4">
    <source>
        <dbReference type="Proteomes" id="UP000886757"/>
    </source>
</evidence>
<feature type="transmembrane region" description="Helical" evidence="1">
    <location>
        <begin position="12"/>
        <end position="31"/>
    </location>
</feature>
<evidence type="ECO:0000259" key="2">
    <source>
        <dbReference type="Pfam" id="PF04892"/>
    </source>
</evidence>
<reference evidence="3" key="2">
    <citation type="journal article" date="2021" name="PeerJ">
        <title>Extensive microbial diversity within the chicken gut microbiome revealed by metagenomics and culture.</title>
        <authorList>
            <person name="Gilroy R."/>
            <person name="Ravi A."/>
            <person name="Getino M."/>
            <person name="Pursley I."/>
            <person name="Horton D.L."/>
            <person name="Alikhan N.F."/>
            <person name="Baker D."/>
            <person name="Gharbi K."/>
            <person name="Hall N."/>
            <person name="Watson M."/>
            <person name="Adriaenssens E.M."/>
            <person name="Foster-Nyarko E."/>
            <person name="Jarju S."/>
            <person name="Secka A."/>
            <person name="Antonio M."/>
            <person name="Oren A."/>
            <person name="Chaudhuri R.R."/>
            <person name="La Ragione R."/>
            <person name="Hildebrand F."/>
            <person name="Pallen M.J."/>
        </authorList>
    </citation>
    <scope>NUCLEOTIDE SEQUENCE</scope>
    <source>
        <strain evidence="3">ChiSjej4B22-8148</strain>
    </source>
</reference>
<keyword evidence="1" id="KW-0472">Membrane</keyword>
<accession>A0A9D1AE68</accession>
<dbReference type="EMBL" id="DVGK01000136">
    <property type="protein sequence ID" value="HIR14612.1"/>
    <property type="molecule type" value="Genomic_DNA"/>
</dbReference>
<evidence type="ECO:0000256" key="1">
    <source>
        <dbReference type="SAM" id="Phobius"/>
    </source>
</evidence>
<dbReference type="AlphaFoldDB" id="A0A9D1AE68"/>
<evidence type="ECO:0000313" key="3">
    <source>
        <dbReference type="EMBL" id="HIR14612.1"/>
    </source>
</evidence>
<keyword evidence="1" id="KW-0812">Transmembrane</keyword>
<keyword evidence="1" id="KW-1133">Transmembrane helix</keyword>
<feature type="transmembrane region" description="Helical" evidence="1">
    <location>
        <begin position="68"/>
        <end position="89"/>
    </location>
</feature>
<dbReference type="Pfam" id="PF04892">
    <property type="entry name" value="VanZ"/>
    <property type="match status" value="1"/>
</dbReference>
<dbReference type="Proteomes" id="UP000886757">
    <property type="component" value="Unassembled WGS sequence"/>
</dbReference>
<feature type="transmembrane region" description="Helical" evidence="1">
    <location>
        <begin position="101"/>
        <end position="121"/>
    </location>
</feature>
<feature type="transmembrane region" description="Helical" evidence="1">
    <location>
        <begin position="127"/>
        <end position="151"/>
    </location>
</feature>
<feature type="domain" description="VanZ-like" evidence="2">
    <location>
        <begin position="17"/>
        <end position="143"/>
    </location>
</feature>
<sequence>MEAAVKRGIKISGGVLFGIYVVGLIYFLFFAEGFGRGGGELYGSYNLRPFQEILRCIRYWDILGAEYVILNLAGNVIGFMPFGMLLPVFARSVRRGWKVGILSFEISAVVEISQLIFRVGSFDVDDMILNTLGGLLGYFLFCTVIQGVRIFRRDW</sequence>
<name>A0A9D1AE68_9FIRM</name>
<dbReference type="PANTHER" id="PTHR36834:SF1">
    <property type="entry name" value="INTEGRAL MEMBRANE PROTEIN"/>
    <property type="match status" value="1"/>
</dbReference>
<dbReference type="PANTHER" id="PTHR36834">
    <property type="entry name" value="MEMBRANE PROTEIN-RELATED"/>
    <property type="match status" value="1"/>
</dbReference>
<protein>
    <submittedName>
        <fullName evidence="3">VanZ family protein</fullName>
    </submittedName>
</protein>
<dbReference type="InterPro" id="IPR006976">
    <property type="entry name" value="VanZ-like"/>
</dbReference>
<proteinExistence type="predicted"/>
<reference evidence="3" key="1">
    <citation type="submission" date="2020-10" db="EMBL/GenBank/DDBJ databases">
        <authorList>
            <person name="Gilroy R."/>
        </authorList>
    </citation>
    <scope>NUCLEOTIDE SEQUENCE</scope>
    <source>
        <strain evidence="3">ChiSjej4B22-8148</strain>
    </source>
</reference>
<dbReference type="InterPro" id="IPR053150">
    <property type="entry name" value="Teicoplanin_resist-assoc"/>
</dbReference>
<organism evidence="3 4">
    <name type="scientific">Candidatus Choladousia intestinavium</name>
    <dbReference type="NCBI Taxonomy" id="2840727"/>
    <lineage>
        <taxon>Bacteria</taxon>
        <taxon>Bacillati</taxon>
        <taxon>Bacillota</taxon>
        <taxon>Clostridia</taxon>
        <taxon>Lachnospirales</taxon>
        <taxon>Lachnospiraceae</taxon>
        <taxon>Lachnospiraceae incertae sedis</taxon>
        <taxon>Candidatus Choladousia</taxon>
    </lineage>
</organism>
<comment type="caution">
    <text evidence="3">The sequence shown here is derived from an EMBL/GenBank/DDBJ whole genome shotgun (WGS) entry which is preliminary data.</text>
</comment>